<evidence type="ECO:0000313" key="2">
    <source>
        <dbReference type="Proteomes" id="UP000297861"/>
    </source>
</evidence>
<dbReference type="RefSeq" id="WP_134437533.1">
    <property type="nucleotide sequence ID" value="NZ_SOML01000017.1"/>
</dbReference>
<sequence>MNDQRTNKDKRTDICKIYYNFIESAIIEDYPGENIRIIGNWKEIRYSEASIKESEENNGGMIEQEISIKITGSSIYLLKLLKDIVGKPVVLRFDFSGDEKRVAGTDDNPILLSHENSGSPVGQFLTCKRYSAERAKNLI</sequence>
<dbReference type="AlphaFoldDB" id="A0A4Y8KTT4"/>
<accession>A0A4Y8KTT4</accession>
<organism evidence="1 2">
    <name type="scientific">Dysgonomonas capnocytophagoides</name>
    <dbReference type="NCBI Taxonomy" id="45254"/>
    <lineage>
        <taxon>Bacteria</taxon>
        <taxon>Pseudomonadati</taxon>
        <taxon>Bacteroidota</taxon>
        <taxon>Bacteroidia</taxon>
        <taxon>Bacteroidales</taxon>
        <taxon>Dysgonomonadaceae</taxon>
        <taxon>Dysgonomonas</taxon>
    </lineage>
</organism>
<reference evidence="1 2" key="1">
    <citation type="submission" date="2019-03" db="EMBL/GenBank/DDBJ databases">
        <title>San Antonio Military Medical Center submission to MRSN (WRAIR), pending publication.</title>
        <authorList>
            <person name="Blyth D.M."/>
            <person name="Mccarthy S.L."/>
            <person name="Schall S.E."/>
            <person name="Stam J.A."/>
            <person name="Ong A.C."/>
            <person name="Mcgann P.T."/>
        </authorList>
    </citation>
    <scope>NUCLEOTIDE SEQUENCE [LARGE SCALE GENOMIC DNA]</scope>
    <source>
        <strain evidence="1 2">MRSN571793</strain>
    </source>
</reference>
<proteinExistence type="predicted"/>
<dbReference type="Proteomes" id="UP000297861">
    <property type="component" value="Unassembled WGS sequence"/>
</dbReference>
<keyword evidence="2" id="KW-1185">Reference proteome</keyword>
<protein>
    <submittedName>
        <fullName evidence="1">Uncharacterized protein</fullName>
    </submittedName>
</protein>
<gene>
    <name evidence="1" type="ORF">E2605_18630</name>
</gene>
<evidence type="ECO:0000313" key="1">
    <source>
        <dbReference type="EMBL" id="TFD92576.1"/>
    </source>
</evidence>
<comment type="caution">
    <text evidence="1">The sequence shown here is derived from an EMBL/GenBank/DDBJ whole genome shotgun (WGS) entry which is preliminary data.</text>
</comment>
<dbReference type="EMBL" id="SOML01000017">
    <property type="protein sequence ID" value="TFD92576.1"/>
    <property type="molecule type" value="Genomic_DNA"/>
</dbReference>
<name>A0A4Y8KTT4_9BACT</name>